<name>A0A1I4H4R3_9FIRM</name>
<dbReference type="AlphaFoldDB" id="A0A1I4H4R3"/>
<dbReference type="SUPFAM" id="SSF55166">
    <property type="entry name" value="Hedgehog/DD-peptidase"/>
    <property type="match status" value="1"/>
</dbReference>
<feature type="chain" id="PRO_5011630272" description="Peptidase M15" evidence="1">
    <location>
        <begin position="26"/>
        <end position="320"/>
    </location>
</feature>
<proteinExistence type="predicted"/>
<evidence type="ECO:0000313" key="2">
    <source>
        <dbReference type="EMBL" id="SFL36406.1"/>
    </source>
</evidence>
<reference evidence="2 3" key="1">
    <citation type="submission" date="2016-10" db="EMBL/GenBank/DDBJ databases">
        <authorList>
            <person name="de Groot N.N."/>
        </authorList>
    </citation>
    <scope>NUCLEOTIDE SEQUENCE [LARGE SCALE GENOMIC DNA]</scope>
    <source>
        <strain evidence="2 3">ATCC 51327</strain>
    </source>
</reference>
<accession>A0A1I4H4R3</accession>
<dbReference type="STRING" id="29563.SAMN02983006_00958"/>
<keyword evidence="1" id="KW-0732">Signal</keyword>
<dbReference type="InterPro" id="IPR009045">
    <property type="entry name" value="Zn_M74/Hedgehog-like"/>
</dbReference>
<dbReference type="OrthoDB" id="1494639at2"/>
<sequence length="320" mass="36715">MKKTMNIFVLSFLLTSILFINQAAAFETGQADFSLIYQDLEIPFQTFSIFVLPEKQIKLTIASQDRDHVYSFQYQAGKFIAEINHSYQWQAPAKPGNYKLVIKLRGSEQRTAMIKLNVFVLYPRSKKNGNYLNGFRIGNYPDLTSVRQKYYSLPPGFWEIKANMLDLNLTPHFKVKQFLTKQSSSFPQYIFLQEKLLLKLEYFLAEVNKAGYAASTFNTVSVYRTPYFNTKLGNDTLFSRHLFGDAADIYLDSDQNKYMDDLNKDGKINQADADILLNLAVEFDKNPAYSNLQGGIGSYPGNNVRGPFIHLDTRGFHVAW</sequence>
<dbReference type="Gene3D" id="3.30.1380.10">
    <property type="match status" value="1"/>
</dbReference>
<evidence type="ECO:0008006" key="4">
    <source>
        <dbReference type="Google" id="ProtNLM"/>
    </source>
</evidence>
<protein>
    <recommendedName>
        <fullName evidence="4">Peptidase M15</fullName>
    </recommendedName>
</protein>
<dbReference type="RefSeq" id="WP_089860504.1">
    <property type="nucleotide sequence ID" value="NZ_FOTI01000009.1"/>
</dbReference>
<feature type="signal peptide" evidence="1">
    <location>
        <begin position="1"/>
        <end position="25"/>
    </location>
</feature>
<organism evidence="2 3">
    <name type="scientific">Halanaerobium salsuginis</name>
    <dbReference type="NCBI Taxonomy" id="29563"/>
    <lineage>
        <taxon>Bacteria</taxon>
        <taxon>Bacillati</taxon>
        <taxon>Bacillota</taxon>
        <taxon>Clostridia</taxon>
        <taxon>Halanaerobiales</taxon>
        <taxon>Halanaerobiaceae</taxon>
        <taxon>Halanaerobium</taxon>
    </lineage>
</organism>
<gene>
    <name evidence="2" type="ORF">SAMN02983006_00958</name>
</gene>
<keyword evidence="3" id="KW-1185">Reference proteome</keyword>
<dbReference type="Proteomes" id="UP000199006">
    <property type="component" value="Unassembled WGS sequence"/>
</dbReference>
<evidence type="ECO:0000313" key="3">
    <source>
        <dbReference type="Proteomes" id="UP000199006"/>
    </source>
</evidence>
<dbReference type="EMBL" id="FOTI01000009">
    <property type="protein sequence ID" value="SFL36406.1"/>
    <property type="molecule type" value="Genomic_DNA"/>
</dbReference>
<evidence type="ECO:0000256" key="1">
    <source>
        <dbReference type="SAM" id="SignalP"/>
    </source>
</evidence>